<sequence length="516" mass="57995">MNFNKNYITAMALSLILGMSACDQDFEETNINPNSPETVSSALLLPTVIRNTTNEIAGRAWGYGNVVMQMTAKIQFTNEDRYNWGPQGNPYSSFYNSLRDLNNVIEISSEAGQSNYVGIAKVIRANMFSFMTDAYGDLPYSEATKAKEDINYPKFDTQEEIYNGILAELEEANNLLGSSNEAVDGDILFGGDVMRWKKFANSLRIRILMRLSDRRDPSAALQAILNNPSQSPIFTSNDDQAALQYLSDIPNQHPLYTYRSGSFDEYRLSEKMEGVLKDLNDPRLFAYAQPTNASGASIIGEVEDYQGVPNGLADEEALQYSPSGDPAKGGSNFISRIGLLWSCSACTSLANPQGYQAILMSYAELQFILAEARERNFISTGSAEEYYRNGIQASFDYYHERYSFVGLSEIADKLLIDESYFAQDEVAYTGNTDDKLRKIGTQKWLALFFTGMEGWYDWRRTNYPEILPGPAAFINTVPVRYIYPSSVQSLNGEKYQEVISRQGPDEITTRVWWDVN</sequence>
<accession>A0A0P7YHE7</accession>
<dbReference type="Gene3D" id="1.25.40.390">
    <property type="match status" value="1"/>
</dbReference>
<feature type="signal peptide" evidence="1">
    <location>
        <begin position="1"/>
        <end position="21"/>
    </location>
</feature>
<organism evidence="2 3">
    <name type="scientific">Algoriphagus marincola HL-49</name>
    <dbReference type="NCBI Taxonomy" id="1305737"/>
    <lineage>
        <taxon>Bacteria</taxon>
        <taxon>Pseudomonadati</taxon>
        <taxon>Bacteroidota</taxon>
        <taxon>Cytophagia</taxon>
        <taxon>Cytophagales</taxon>
        <taxon>Cyclobacteriaceae</taxon>
        <taxon>Algoriphagus</taxon>
    </lineage>
</organism>
<gene>
    <name evidence="2" type="ORF">HLUCCX10_11295</name>
</gene>
<feature type="chain" id="PRO_5006146283" evidence="1">
    <location>
        <begin position="22"/>
        <end position="516"/>
    </location>
</feature>
<dbReference type="InterPro" id="IPR011990">
    <property type="entry name" value="TPR-like_helical_dom_sf"/>
</dbReference>
<comment type="caution">
    <text evidence="2">The sequence shown here is derived from an EMBL/GenBank/DDBJ whole genome shotgun (WGS) entry which is preliminary data.</text>
</comment>
<evidence type="ECO:0000313" key="2">
    <source>
        <dbReference type="EMBL" id="KPQ14124.1"/>
    </source>
</evidence>
<dbReference type="PATRIC" id="fig|1305737.6.peg.2872"/>
<dbReference type="Proteomes" id="UP000050421">
    <property type="component" value="Unassembled WGS sequence"/>
</dbReference>
<dbReference type="eggNOG" id="COG4198">
    <property type="taxonomic scope" value="Bacteria"/>
</dbReference>
<dbReference type="PROSITE" id="PS51257">
    <property type="entry name" value="PROKAR_LIPOPROTEIN"/>
    <property type="match status" value="1"/>
</dbReference>
<dbReference type="InterPro" id="IPR041662">
    <property type="entry name" value="SusD-like_2"/>
</dbReference>
<keyword evidence="2" id="KW-0449">Lipoprotein</keyword>
<dbReference type="Pfam" id="PF12771">
    <property type="entry name" value="SusD-like_2"/>
    <property type="match status" value="1"/>
</dbReference>
<proteinExistence type="predicted"/>
<keyword evidence="1" id="KW-0732">Signal</keyword>
<protein>
    <submittedName>
        <fullName evidence="2">SusD/RagB family lipoprotein</fullName>
    </submittedName>
</protein>
<dbReference type="STRING" id="1305737.GCA_000526355_01876"/>
<dbReference type="EMBL" id="LJXT01000071">
    <property type="protein sequence ID" value="KPQ14124.1"/>
    <property type="molecule type" value="Genomic_DNA"/>
</dbReference>
<name>A0A0P7YHE7_9BACT</name>
<dbReference type="AlphaFoldDB" id="A0A0P7YHE7"/>
<reference evidence="2 3" key="1">
    <citation type="submission" date="2015-09" db="EMBL/GenBank/DDBJ databases">
        <title>Identification and resolution of microdiversity through metagenomic sequencing of parallel consortia.</title>
        <authorList>
            <person name="Nelson W.C."/>
            <person name="Romine M.F."/>
            <person name="Lindemann S.R."/>
        </authorList>
    </citation>
    <scope>NUCLEOTIDE SEQUENCE [LARGE SCALE GENOMIC DNA]</scope>
    <source>
        <strain evidence="2">HL-49</strain>
    </source>
</reference>
<evidence type="ECO:0000256" key="1">
    <source>
        <dbReference type="SAM" id="SignalP"/>
    </source>
</evidence>
<evidence type="ECO:0000313" key="3">
    <source>
        <dbReference type="Proteomes" id="UP000050421"/>
    </source>
</evidence>
<dbReference type="SUPFAM" id="SSF48452">
    <property type="entry name" value="TPR-like"/>
    <property type="match status" value="1"/>
</dbReference>